<protein>
    <recommendedName>
        <fullName evidence="1">Aminoglycoside phosphotransferase domain-containing protein</fullName>
    </recommendedName>
</protein>
<keyword evidence="3" id="KW-1185">Reference proteome</keyword>
<name>A0A919V057_9ACTN</name>
<dbReference type="Pfam" id="PF01636">
    <property type="entry name" value="APH"/>
    <property type="match status" value="1"/>
</dbReference>
<evidence type="ECO:0000259" key="1">
    <source>
        <dbReference type="Pfam" id="PF01636"/>
    </source>
</evidence>
<dbReference type="AlphaFoldDB" id="A0A919V057"/>
<reference evidence="2" key="1">
    <citation type="submission" date="2021-01" db="EMBL/GenBank/DDBJ databases">
        <title>Whole genome shotgun sequence of Sphaerisporangium rufum NBRC 109079.</title>
        <authorList>
            <person name="Komaki H."/>
            <person name="Tamura T."/>
        </authorList>
    </citation>
    <scope>NUCLEOTIDE SEQUENCE</scope>
    <source>
        <strain evidence="2">NBRC 109079</strain>
    </source>
</reference>
<dbReference type="Gene3D" id="3.90.1200.10">
    <property type="match status" value="1"/>
</dbReference>
<comment type="caution">
    <text evidence="2">The sequence shown here is derived from an EMBL/GenBank/DDBJ whole genome shotgun (WGS) entry which is preliminary data.</text>
</comment>
<dbReference type="Proteomes" id="UP000655287">
    <property type="component" value="Unassembled WGS sequence"/>
</dbReference>
<dbReference type="EMBL" id="BOOU01000048">
    <property type="protein sequence ID" value="GII78434.1"/>
    <property type="molecule type" value="Genomic_DNA"/>
</dbReference>
<evidence type="ECO:0000313" key="3">
    <source>
        <dbReference type="Proteomes" id="UP000655287"/>
    </source>
</evidence>
<accession>A0A919V057</accession>
<evidence type="ECO:0000313" key="2">
    <source>
        <dbReference type="EMBL" id="GII78434.1"/>
    </source>
</evidence>
<sequence length="287" mass="31255">MTASPGWPAAEIACRTLLARGFCRADRLAKSPRAAVYRVTLLDGPGPPTAIIKLYAGSNRWKATREHQVLTRLAVMEQFGVPTVLGAGAVPGVDVTALALTDLGTSTLGDAVVEGVLAQAQALKELGRLLACFHRFSQEPNFESPLATQVLDLQRRLPAEIHDATARAFRSVIGLSHGRSAVWCHGDLHLNNVLLAPDPHLIDFEQVGHNLPEYDLAQTAVTTGALTPAERAPIVEGYHRHVCDELLSGLIVFQAVRGWWWSAVQERRDIELWEDRLKLVLAHGAPT</sequence>
<dbReference type="InterPro" id="IPR011009">
    <property type="entry name" value="Kinase-like_dom_sf"/>
</dbReference>
<feature type="domain" description="Aminoglycoside phosphotransferase" evidence="1">
    <location>
        <begin position="36"/>
        <end position="239"/>
    </location>
</feature>
<proteinExistence type="predicted"/>
<gene>
    <name evidence="2" type="ORF">Sru01_34160</name>
</gene>
<dbReference type="SUPFAM" id="SSF56112">
    <property type="entry name" value="Protein kinase-like (PK-like)"/>
    <property type="match status" value="1"/>
</dbReference>
<dbReference type="InterPro" id="IPR002575">
    <property type="entry name" value="Aminoglycoside_PTrfase"/>
</dbReference>
<organism evidence="2 3">
    <name type="scientific">Sphaerisporangium rufum</name>
    <dbReference type="NCBI Taxonomy" id="1381558"/>
    <lineage>
        <taxon>Bacteria</taxon>
        <taxon>Bacillati</taxon>
        <taxon>Actinomycetota</taxon>
        <taxon>Actinomycetes</taxon>
        <taxon>Streptosporangiales</taxon>
        <taxon>Streptosporangiaceae</taxon>
        <taxon>Sphaerisporangium</taxon>
    </lineage>
</organism>
<dbReference type="RefSeq" id="WP_203985970.1">
    <property type="nucleotide sequence ID" value="NZ_BOOU01000048.1"/>
</dbReference>